<name>A0A7K3NRH9_9BACT</name>
<proteinExistence type="predicted"/>
<evidence type="ECO:0000313" key="3">
    <source>
        <dbReference type="EMBL" id="NDY57809.1"/>
    </source>
</evidence>
<sequence>MQILPSSDETRAKAGLATLGGLDPQDYRKQAEAFNSYFDACLAETTDSSGQNTSTTSSKTESSADAANTATLATAGLLSAGIGNVVSDPNNVRMTKEDFAQLKASLSKSGISDKDIEELEARIDTPQGMTWGSFMTFLQDKIVGSQPGALSAESKRQVQSFLGKIGFTPGESSELLTELEQGQTTKAWSTISSKLSSLSAETTLTVTPGEAQALAQALGLSTSAQTRLSALFSRLEDSELVGRDIKTALLAITAEVKDQAASESKALAEMKELASQVFVAAQKREFGQTLSDSREDQVARKAMLAREMASRGADNSDGSTSSGTKSVADMAFAFTEEAEASGKVGKGQTQDATDGQGVVNRRVTLSGDAQGVNLQGQSGATGNGKGFSGNGSAGGNPNGTTDERGAKGRATAAQKDSGASSTDADWTGFWSKIGLDASATRFSGTEATLKDALAGATASQVSPRMAQAENSQGTNSSVSSDVLRQVESGMLKNLGQGANRLTLNLTPDELGSVSVMLTVKDKDVQAVIRAETPEAAKILSENMVKVRESLEQQGLKVSKLDVQTGLAQQQDQSSWQGANQHNEARRQQEELDMRRTAMRILGMGAAGSSDVASDTVSSAMATRNEGVDVFA</sequence>
<evidence type="ECO:0000313" key="4">
    <source>
        <dbReference type="Proteomes" id="UP000469724"/>
    </source>
</evidence>
<dbReference type="InterPro" id="IPR021136">
    <property type="entry name" value="Flagellar_hook_control-like_C"/>
</dbReference>
<reference evidence="3 4" key="1">
    <citation type="submission" date="2020-02" db="EMBL/GenBank/DDBJ databases">
        <title>Comparative genomics of sulfur disproportionating microorganisms.</title>
        <authorList>
            <person name="Ward L.M."/>
            <person name="Bertran E."/>
            <person name="Johnston D.T."/>
        </authorList>
    </citation>
    <scope>NUCLEOTIDE SEQUENCE [LARGE SCALE GENOMIC DNA]</scope>
    <source>
        <strain evidence="3 4">DSM 3696</strain>
    </source>
</reference>
<dbReference type="Gene3D" id="3.30.750.140">
    <property type="match status" value="1"/>
</dbReference>
<keyword evidence="4" id="KW-1185">Reference proteome</keyword>
<feature type="compositionally biased region" description="Polar residues" evidence="1">
    <location>
        <begin position="569"/>
        <end position="581"/>
    </location>
</feature>
<dbReference type="AlphaFoldDB" id="A0A7K3NRH9"/>
<feature type="region of interest" description="Disordered" evidence="1">
    <location>
        <begin position="569"/>
        <end position="589"/>
    </location>
</feature>
<dbReference type="EMBL" id="JAAGRQ010000063">
    <property type="protein sequence ID" value="NDY57809.1"/>
    <property type="molecule type" value="Genomic_DNA"/>
</dbReference>
<feature type="domain" description="Flagellar hook-length control protein-like C-terminal" evidence="2">
    <location>
        <begin position="490"/>
        <end position="570"/>
    </location>
</feature>
<dbReference type="Proteomes" id="UP000469724">
    <property type="component" value="Unassembled WGS sequence"/>
</dbReference>
<protein>
    <recommendedName>
        <fullName evidence="2">Flagellar hook-length control protein-like C-terminal domain-containing protein</fullName>
    </recommendedName>
</protein>
<dbReference type="InterPro" id="IPR038610">
    <property type="entry name" value="FliK-like_C_sf"/>
</dbReference>
<dbReference type="RefSeq" id="WP_163302891.1">
    <property type="nucleotide sequence ID" value="NZ_JAAGRQ010000063.1"/>
</dbReference>
<feature type="region of interest" description="Disordered" evidence="1">
    <location>
        <begin position="460"/>
        <end position="479"/>
    </location>
</feature>
<feature type="compositionally biased region" description="Gly residues" evidence="1">
    <location>
        <begin position="379"/>
        <end position="397"/>
    </location>
</feature>
<accession>A0A7K3NRH9</accession>
<feature type="region of interest" description="Disordered" evidence="1">
    <location>
        <begin position="367"/>
        <end position="423"/>
    </location>
</feature>
<dbReference type="CDD" id="cd17470">
    <property type="entry name" value="T3SS_Flik_C"/>
    <property type="match status" value="1"/>
</dbReference>
<gene>
    <name evidence="3" type="ORF">G3N56_13820</name>
</gene>
<feature type="region of interest" description="Disordered" evidence="1">
    <location>
        <begin position="45"/>
        <end position="65"/>
    </location>
</feature>
<comment type="caution">
    <text evidence="3">The sequence shown here is derived from an EMBL/GenBank/DDBJ whole genome shotgun (WGS) entry which is preliminary data.</text>
</comment>
<feature type="region of interest" description="Disordered" evidence="1">
    <location>
        <begin position="339"/>
        <end position="358"/>
    </location>
</feature>
<feature type="compositionally biased region" description="Low complexity" evidence="1">
    <location>
        <begin position="53"/>
        <end position="65"/>
    </location>
</feature>
<evidence type="ECO:0000259" key="2">
    <source>
        <dbReference type="Pfam" id="PF02120"/>
    </source>
</evidence>
<organism evidence="3 4">
    <name type="scientific">Desulfolutivibrio sulfodismutans</name>
    <dbReference type="NCBI Taxonomy" id="63561"/>
    <lineage>
        <taxon>Bacteria</taxon>
        <taxon>Pseudomonadati</taxon>
        <taxon>Thermodesulfobacteriota</taxon>
        <taxon>Desulfovibrionia</taxon>
        <taxon>Desulfovibrionales</taxon>
        <taxon>Desulfovibrionaceae</taxon>
        <taxon>Desulfolutivibrio</taxon>
    </lineage>
</organism>
<dbReference type="Pfam" id="PF02120">
    <property type="entry name" value="Flg_hook"/>
    <property type="match status" value="1"/>
</dbReference>
<evidence type="ECO:0000256" key="1">
    <source>
        <dbReference type="SAM" id="MobiDB-lite"/>
    </source>
</evidence>